<keyword evidence="1" id="KW-1133">Transmembrane helix</keyword>
<organism evidence="2">
    <name type="scientific">hydrothermal vent metagenome</name>
    <dbReference type="NCBI Taxonomy" id="652676"/>
    <lineage>
        <taxon>unclassified sequences</taxon>
        <taxon>metagenomes</taxon>
        <taxon>ecological metagenomes</taxon>
    </lineage>
</organism>
<keyword evidence="1" id="KW-0472">Membrane</keyword>
<proteinExistence type="predicted"/>
<accession>A0A3B0W3F8</accession>
<evidence type="ECO:0008006" key="3">
    <source>
        <dbReference type="Google" id="ProtNLM"/>
    </source>
</evidence>
<protein>
    <recommendedName>
        <fullName evidence="3">Transmembrane anchor protein</fullName>
    </recommendedName>
</protein>
<evidence type="ECO:0000313" key="2">
    <source>
        <dbReference type="EMBL" id="VAW46963.1"/>
    </source>
</evidence>
<keyword evidence="1" id="KW-0812">Transmembrane</keyword>
<name>A0A3B0W3F8_9ZZZZ</name>
<reference evidence="2" key="1">
    <citation type="submission" date="2018-06" db="EMBL/GenBank/DDBJ databases">
        <authorList>
            <person name="Zhirakovskaya E."/>
        </authorList>
    </citation>
    <scope>NUCLEOTIDE SEQUENCE</scope>
</reference>
<evidence type="ECO:0000256" key="1">
    <source>
        <dbReference type="SAM" id="Phobius"/>
    </source>
</evidence>
<feature type="transmembrane region" description="Helical" evidence="1">
    <location>
        <begin position="15"/>
        <end position="35"/>
    </location>
</feature>
<dbReference type="EMBL" id="UOFC01000121">
    <property type="protein sequence ID" value="VAW46963.1"/>
    <property type="molecule type" value="Genomic_DNA"/>
</dbReference>
<sequence>MKKFEEKNLVSNKTLLLSMLIALILSFLIYLIVILPAEFNQDPTGLGKKLGLTILSPTESTPTNDTEIVAYAKNALKSSAFTLREDEQTISIPANTGIEYKVNVKQFDTLKYEWKTTDNSHLYFDFHGEPEGDTTGYFESYSIATANQMKGTATVPFHGSHGWYWKNNHDTEVTIHLKTTGHYEIIDLKQ</sequence>
<gene>
    <name evidence="2" type="ORF">MNBD_GAMMA03-1628</name>
</gene>
<dbReference type="AlphaFoldDB" id="A0A3B0W3F8"/>